<proteinExistence type="predicted"/>
<keyword evidence="2" id="KW-1185">Reference proteome</keyword>
<protein>
    <submittedName>
        <fullName evidence="1">Uncharacterized protein</fullName>
    </submittedName>
</protein>
<organism evidence="1 2">
    <name type="scientific">Clostridium oceanicum</name>
    <dbReference type="NCBI Taxonomy" id="1543"/>
    <lineage>
        <taxon>Bacteria</taxon>
        <taxon>Bacillati</taxon>
        <taxon>Bacillota</taxon>
        <taxon>Clostridia</taxon>
        <taxon>Eubacteriales</taxon>
        <taxon>Clostridiaceae</taxon>
        <taxon>Clostridium</taxon>
    </lineage>
</organism>
<dbReference type="RefSeq" id="WP_425544711.1">
    <property type="nucleotide sequence ID" value="NZ_BAAACG010000010.1"/>
</dbReference>
<dbReference type="Proteomes" id="UP001501510">
    <property type="component" value="Unassembled WGS sequence"/>
</dbReference>
<sequence>MTLYEECLDALKENYEIVIGSNKNKILNDFHSKFKLAILHKLKKN</sequence>
<evidence type="ECO:0000313" key="2">
    <source>
        <dbReference type="Proteomes" id="UP001501510"/>
    </source>
</evidence>
<evidence type="ECO:0000313" key="1">
    <source>
        <dbReference type="EMBL" id="GAA0741810.1"/>
    </source>
</evidence>
<comment type="caution">
    <text evidence="1">The sequence shown here is derived from an EMBL/GenBank/DDBJ whole genome shotgun (WGS) entry which is preliminary data.</text>
</comment>
<reference evidence="2" key="1">
    <citation type="journal article" date="2019" name="Int. J. Syst. Evol. Microbiol.">
        <title>The Global Catalogue of Microorganisms (GCM) 10K type strain sequencing project: providing services to taxonomists for standard genome sequencing and annotation.</title>
        <authorList>
            <consortium name="The Broad Institute Genomics Platform"/>
            <consortium name="The Broad Institute Genome Sequencing Center for Infectious Disease"/>
            <person name="Wu L."/>
            <person name="Ma J."/>
        </authorList>
    </citation>
    <scope>NUCLEOTIDE SEQUENCE [LARGE SCALE GENOMIC DNA]</scope>
    <source>
        <strain evidence="2">JCM 1407</strain>
    </source>
</reference>
<accession>A0ABP3UUE5</accession>
<dbReference type="EMBL" id="BAAACG010000010">
    <property type="protein sequence ID" value="GAA0741810.1"/>
    <property type="molecule type" value="Genomic_DNA"/>
</dbReference>
<gene>
    <name evidence="1" type="ORF">GCM10008906_23490</name>
</gene>
<name>A0ABP3UUE5_9CLOT</name>